<keyword evidence="2" id="KW-0378">Hydrolase</keyword>
<evidence type="ECO:0000313" key="2">
    <source>
        <dbReference type="EMBL" id="GAK45700.1"/>
    </source>
</evidence>
<dbReference type="eggNOG" id="COG3741">
    <property type="taxonomic scope" value="Bacteria"/>
</dbReference>
<dbReference type="Proteomes" id="UP000028702">
    <property type="component" value="Unassembled WGS sequence"/>
</dbReference>
<feature type="region of interest" description="Disordered" evidence="1">
    <location>
        <begin position="1"/>
        <end position="32"/>
    </location>
</feature>
<feature type="compositionally biased region" description="Basic and acidic residues" evidence="1">
    <location>
        <begin position="1"/>
        <end position="20"/>
    </location>
</feature>
<evidence type="ECO:0000313" key="3">
    <source>
        <dbReference type="Proteomes" id="UP000028702"/>
    </source>
</evidence>
<gene>
    <name evidence="2" type="ORF">M2A_2199</name>
</gene>
<accession>A0A081BCD2</accession>
<keyword evidence="3" id="KW-1185">Reference proteome</keyword>
<organism evidence="2 3">
    <name type="scientific">Tepidicaulis marinus</name>
    <dbReference type="NCBI Taxonomy" id="1333998"/>
    <lineage>
        <taxon>Bacteria</taxon>
        <taxon>Pseudomonadati</taxon>
        <taxon>Pseudomonadota</taxon>
        <taxon>Alphaproteobacteria</taxon>
        <taxon>Hyphomicrobiales</taxon>
        <taxon>Parvibaculaceae</taxon>
        <taxon>Tepidicaulis</taxon>
    </lineage>
</organism>
<dbReference type="GO" id="GO:0016787">
    <property type="term" value="F:hydrolase activity"/>
    <property type="evidence" value="ECO:0007669"/>
    <property type="project" value="UniProtKB-KW"/>
</dbReference>
<evidence type="ECO:0000256" key="1">
    <source>
        <dbReference type="SAM" id="MobiDB-lite"/>
    </source>
</evidence>
<comment type="caution">
    <text evidence="2">The sequence shown here is derived from an EMBL/GenBank/DDBJ whole genome shotgun (WGS) entry which is preliminary data.</text>
</comment>
<dbReference type="SUPFAM" id="SSF53187">
    <property type="entry name" value="Zn-dependent exopeptidases"/>
    <property type="match status" value="1"/>
</dbReference>
<dbReference type="Gene3D" id="3.40.630.40">
    <property type="entry name" value="Zn-dependent exopeptidases"/>
    <property type="match status" value="1"/>
</dbReference>
<dbReference type="STRING" id="1333998.M2A_2199"/>
<dbReference type="InterPro" id="IPR007709">
    <property type="entry name" value="N-FG_amidohydro"/>
</dbReference>
<name>A0A081BCD2_9HYPH</name>
<reference evidence="2 3" key="1">
    <citation type="submission" date="2014-07" db="EMBL/GenBank/DDBJ databases">
        <title>Tepidicaulis marinum gen. nov., sp. nov., a novel marine bacterium denitrifying nitrate to nitrous oxide strictly under microaerobic conditions.</title>
        <authorList>
            <person name="Takeuchi M."/>
            <person name="Yamagishi T."/>
            <person name="Kamagata Y."/>
            <person name="Oshima K."/>
            <person name="Hattori M."/>
            <person name="Katayama T."/>
            <person name="Hanada S."/>
            <person name="Tamaki H."/>
            <person name="Marumo K."/>
            <person name="Maeda H."/>
            <person name="Nedachi M."/>
            <person name="Iwasaki W."/>
            <person name="Suwa Y."/>
            <person name="Sakata S."/>
        </authorList>
    </citation>
    <scope>NUCLEOTIDE SEQUENCE [LARGE SCALE GENOMIC DNA]</scope>
    <source>
        <strain evidence="2 3">MA2</strain>
    </source>
</reference>
<dbReference type="AlphaFoldDB" id="A0A081BCD2"/>
<dbReference type="EMBL" id="BBIO01000011">
    <property type="protein sequence ID" value="GAK45700.1"/>
    <property type="molecule type" value="Genomic_DNA"/>
</dbReference>
<dbReference type="Pfam" id="PF05013">
    <property type="entry name" value="FGase"/>
    <property type="match status" value="1"/>
</dbReference>
<protein>
    <submittedName>
        <fullName evidence="2">N-formylglutamate amidohydrolase</fullName>
    </submittedName>
</protein>
<sequence>MRVDMDFDDLPDNRPPERQMSEPGPAVHHTAGDPAAFAPPFGVLRPPRPLMPFVFSSPHSGRVYPPEFIAASKLDPLTLRRSEDSFVEEIFQGAASLGAPLLHAHFPRAYLDVNREPYELDPAMFADPLPPHVNSRSLRVAGGLGTVARIVTEQAEIYRQPLTFAEVDRRIRLLYMPFHDTLRELLQDAYSHFGCAVLVDCHSMPSVGGPMDGDQGTNRPDIVLGDRYGTSCAPELTDTAEAILTRLGYSVMRNNPYAGGFNTEHYGRPARGLHALQIEINRSLYMDEARLRRLRGLKRLRSDMTTFMRELGAASADFLLGARGEAAS</sequence>
<proteinExistence type="predicted"/>